<dbReference type="GO" id="GO:0000976">
    <property type="term" value="F:transcription cis-regulatory region binding"/>
    <property type="evidence" value="ECO:0007669"/>
    <property type="project" value="TreeGrafter"/>
</dbReference>
<dbReference type="PANTHER" id="PTHR30055:SF209">
    <property type="entry name" value="POSSIBLE TRANSCRIPTIONAL REGULATORY PROTEIN (PROBABLY TETR-FAMILY)"/>
    <property type="match status" value="1"/>
</dbReference>
<accession>A0A370B527</accession>
<evidence type="ECO:0000256" key="2">
    <source>
        <dbReference type="PROSITE-ProRule" id="PRU00335"/>
    </source>
</evidence>
<dbReference type="InterPro" id="IPR001647">
    <property type="entry name" value="HTH_TetR"/>
</dbReference>
<dbReference type="PANTHER" id="PTHR30055">
    <property type="entry name" value="HTH-TYPE TRANSCRIPTIONAL REGULATOR RUTR"/>
    <property type="match status" value="1"/>
</dbReference>
<feature type="region of interest" description="Disordered" evidence="3">
    <location>
        <begin position="199"/>
        <end position="220"/>
    </location>
</feature>
<dbReference type="Proteomes" id="UP000253741">
    <property type="component" value="Unassembled WGS sequence"/>
</dbReference>
<comment type="caution">
    <text evidence="5">The sequence shown here is derived from an EMBL/GenBank/DDBJ whole genome shotgun (WGS) entry which is preliminary data.</text>
</comment>
<dbReference type="EMBL" id="QQNA01000312">
    <property type="protein sequence ID" value="RDG34495.1"/>
    <property type="molecule type" value="Genomic_DNA"/>
</dbReference>
<dbReference type="Gene3D" id="1.10.357.10">
    <property type="entry name" value="Tetracycline Repressor, domain 2"/>
    <property type="match status" value="1"/>
</dbReference>
<reference evidence="5 6" key="1">
    <citation type="submission" date="2018-07" db="EMBL/GenBank/DDBJ databases">
        <title>Streptomyces species from bats.</title>
        <authorList>
            <person name="Dunlap C."/>
        </authorList>
    </citation>
    <scope>NUCLEOTIDE SEQUENCE [LARGE SCALE GENOMIC DNA]</scope>
    <source>
        <strain evidence="5 6">AC230</strain>
    </source>
</reference>
<sequence>MRYRWNMMVETGSGEVGRRETRATLVEVAARLLREQGASAVTTRAVAQAAGAQAPTIYRLFGDKEGLLDAVAEHVFAAHVAAKACPEDGDDPVADLRAGWDVHIGFGLANPALFGLLNTPGRSSRSPAVADGLEVLRARVRRVAATGRLRVSERRAVELIHAAGTGAVLTLLAMGPDDRDPGLGDAMYEAVARAILTDGPGAEAGSGPGSGAASGVVSGAASADDGGGTAAAAVAFRTVVPRLPMLTDIERALMSEWLDRAVDR</sequence>
<proteinExistence type="predicted"/>
<dbReference type="AlphaFoldDB" id="A0A370B527"/>
<dbReference type="OrthoDB" id="3784817at2"/>
<evidence type="ECO:0000256" key="1">
    <source>
        <dbReference type="ARBA" id="ARBA00023125"/>
    </source>
</evidence>
<keyword evidence="6" id="KW-1185">Reference proteome</keyword>
<dbReference type="PROSITE" id="PS50977">
    <property type="entry name" value="HTH_TETR_2"/>
    <property type="match status" value="1"/>
</dbReference>
<feature type="domain" description="HTH tetR-type" evidence="4">
    <location>
        <begin position="19"/>
        <end position="79"/>
    </location>
</feature>
<dbReference type="SUPFAM" id="SSF46689">
    <property type="entry name" value="Homeodomain-like"/>
    <property type="match status" value="1"/>
</dbReference>
<name>A0A370B527_9ACTN</name>
<gene>
    <name evidence="5" type="ORF">DVH02_30345</name>
</gene>
<dbReference type="Pfam" id="PF00440">
    <property type="entry name" value="TetR_N"/>
    <property type="match status" value="1"/>
</dbReference>
<dbReference type="GO" id="GO:0003700">
    <property type="term" value="F:DNA-binding transcription factor activity"/>
    <property type="evidence" value="ECO:0007669"/>
    <property type="project" value="TreeGrafter"/>
</dbReference>
<evidence type="ECO:0000259" key="4">
    <source>
        <dbReference type="PROSITE" id="PS50977"/>
    </source>
</evidence>
<organism evidence="5 6">
    <name type="scientific">Streptomyces corynorhini</name>
    <dbReference type="NCBI Taxonomy" id="2282652"/>
    <lineage>
        <taxon>Bacteria</taxon>
        <taxon>Bacillati</taxon>
        <taxon>Actinomycetota</taxon>
        <taxon>Actinomycetes</taxon>
        <taxon>Kitasatosporales</taxon>
        <taxon>Streptomycetaceae</taxon>
        <taxon>Streptomyces</taxon>
    </lineage>
</organism>
<evidence type="ECO:0000313" key="6">
    <source>
        <dbReference type="Proteomes" id="UP000253741"/>
    </source>
</evidence>
<dbReference type="InterPro" id="IPR009057">
    <property type="entry name" value="Homeodomain-like_sf"/>
</dbReference>
<evidence type="ECO:0000256" key="3">
    <source>
        <dbReference type="SAM" id="MobiDB-lite"/>
    </source>
</evidence>
<feature type="DNA-binding region" description="H-T-H motif" evidence="2">
    <location>
        <begin position="42"/>
        <end position="61"/>
    </location>
</feature>
<evidence type="ECO:0000313" key="5">
    <source>
        <dbReference type="EMBL" id="RDG34495.1"/>
    </source>
</evidence>
<dbReference type="PRINTS" id="PR00455">
    <property type="entry name" value="HTHTETR"/>
</dbReference>
<dbReference type="InterPro" id="IPR050109">
    <property type="entry name" value="HTH-type_TetR-like_transc_reg"/>
</dbReference>
<feature type="compositionally biased region" description="Gly residues" evidence="3">
    <location>
        <begin position="202"/>
        <end position="212"/>
    </location>
</feature>
<keyword evidence="1 2" id="KW-0238">DNA-binding</keyword>
<protein>
    <submittedName>
        <fullName evidence="5">TetR/AcrR family transcriptional regulator</fullName>
    </submittedName>
</protein>